<dbReference type="GO" id="GO:0005096">
    <property type="term" value="F:GTPase activator activity"/>
    <property type="evidence" value="ECO:0007669"/>
    <property type="project" value="UniProtKB-KW"/>
</dbReference>
<keyword evidence="1" id="KW-0343">GTPase activation</keyword>
<feature type="domain" description="Rab-GAP TBC" evidence="2">
    <location>
        <begin position="39"/>
        <end position="325"/>
    </location>
</feature>
<dbReference type="OrthoDB" id="27140at2759"/>
<gene>
    <name evidence="3" type="ORF">SteCoe_14960</name>
</gene>
<dbReference type="Pfam" id="PF00566">
    <property type="entry name" value="RabGAP-TBC"/>
    <property type="match status" value="2"/>
</dbReference>
<comment type="caution">
    <text evidence="3">The sequence shown here is derived from an EMBL/GenBank/DDBJ whole genome shotgun (WGS) entry which is preliminary data.</text>
</comment>
<evidence type="ECO:0000256" key="1">
    <source>
        <dbReference type="ARBA" id="ARBA00022468"/>
    </source>
</evidence>
<dbReference type="InterPro" id="IPR035969">
    <property type="entry name" value="Rab-GAP_TBC_sf"/>
</dbReference>
<name>A0A1R2C4P0_9CILI</name>
<proteinExistence type="predicted"/>
<dbReference type="PROSITE" id="PS50086">
    <property type="entry name" value="TBC_RABGAP"/>
    <property type="match status" value="1"/>
</dbReference>
<dbReference type="Gene3D" id="1.10.472.80">
    <property type="entry name" value="Ypt/Rab-GAP domain of gyp1p, domain 3"/>
    <property type="match status" value="1"/>
</dbReference>
<dbReference type="SUPFAM" id="SSF47923">
    <property type="entry name" value="Ypt/Rab-GAP domain of gyp1p"/>
    <property type="match status" value="2"/>
</dbReference>
<sequence>MKEELVPPDFLMRPDLFDSYFVTRENYITIRQLALDGRLGLIHNRFTCWRVFLGILPETFTIDAWVQRIQQLRKSHADIVKSHRSVKTDNLDPLIFNPLSSATENPWNNFHVDNELKTKIRNDVERTFQERPLFQVSRIQDLMVSILFTWSKENQEISYKQGMNELLAIFIFVAYAEQAPEDMNISYKAQEYLKILNDPGNMEADIYWCFARLMDLGIAELFNPVVTHRQGSKKPDLFTWDAEKSHNDLVNQDKSSAEGVSSVLKRCHKIHHRILQTIDRELYLYLEKQKIEPQMYLQRYIRCILSREFNLADTLIIWDALFAHLSPNSDFKAESHVNLCKELSLLDYICVAMIVFVRAFILQSDYSGILRRLLKFPPVEDVHILISMGLNYQQKMPDRNSKNIHNISAPINTPITPVITSIPVSIPINPIMSNPISTPVHVPSRPAPMLMGNSGNILINPLQNKSPIRIVEKIQENKITQDKSPLRPPENFMDKKIEPAFNPLMSKPSEKIIKSNKTSGFPLLGPEKTHEKFMMNVSPKSSAPLQFKKEEVKSEENKVNVMKNENSSIEKCNQALLLLLEQSDEQIYNEGKMAKILEVLYALKEEVTKDLAKKNIDPLRSFK</sequence>
<dbReference type="PANTHER" id="PTHR22957:SF337">
    <property type="entry name" value="TBC1 DOMAIN FAMILY MEMBER 5"/>
    <property type="match status" value="1"/>
</dbReference>
<dbReference type="Proteomes" id="UP000187209">
    <property type="component" value="Unassembled WGS sequence"/>
</dbReference>
<protein>
    <recommendedName>
        <fullName evidence="2">Rab-GAP TBC domain-containing protein</fullName>
    </recommendedName>
</protein>
<dbReference type="AlphaFoldDB" id="A0A1R2C4P0"/>
<dbReference type="EMBL" id="MPUH01000284">
    <property type="protein sequence ID" value="OMJ83976.1"/>
    <property type="molecule type" value="Genomic_DNA"/>
</dbReference>
<dbReference type="InterPro" id="IPR000195">
    <property type="entry name" value="Rab-GAP-TBC_dom"/>
</dbReference>
<keyword evidence="4" id="KW-1185">Reference proteome</keyword>
<evidence type="ECO:0000259" key="2">
    <source>
        <dbReference type="PROSITE" id="PS50086"/>
    </source>
</evidence>
<organism evidence="3 4">
    <name type="scientific">Stentor coeruleus</name>
    <dbReference type="NCBI Taxonomy" id="5963"/>
    <lineage>
        <taxon>Eukaryota</taxon>
        <taxon>Sar</taxon>
        <taxon>Alveolata</taxon>
        <taxon>Ciliophora</taxon>
        <taxon>Postciliodesmatophora</taxon>
        <taxon>Heterotrichea</taxon>
        <taxon>Heterotrichida</taxon>
        <taxon>Stentoridae</taxon>
        <taxon>Stentor</taxon>
    </lineage>
</organism>
<dbReference type="PANTHER" id="PTHR22957">
    <property type="entry name" value="TBC1 DOMAIN FAMILY MEMBER GTPASE-ACTIVATING PROTEIN"/>
    <property type="match status" value="1"/>
</dbReference>
<evidence type="ECO:0000313" key="4">
    <source>
        <dbReference type="Proteomes" id="UP000187209"/>
    </source>
</evidence>
<evidence type="ECO:0000313" key="3">
    <source>
        <dbReference type="EMBL" id="OMJ83976.1"/>
    </source>
</evidence>
<accession>A0A1R2C4P0</accession>
<reference evidence="3 4" key="1">
    <citation type="submission" date="2016-11" db="EMBL/GenBank/DDBJ databases">
        <title>The macronuclear genome of Stentor coeruleus: a giant cell with tiny introns.</title>
        <authorList>
            <person name="Slabodnick M."/>
            <person name="Ruby J.G."/>
            <person name="Reiff S.B."/>
            <person name="Swart E.C."/>
            <person name="Gosai S."/>
            <person name="Prabakaran S."/>
            <person name="Witkowska E."/>
            <person name="Larue G.E."/>
            <person name="Fisher S."/>
            <person name="Freeman R.M."/>
            <person name="Gunawardena J."/>
            <person name="Chu W."/>
            <person name="Stover N.A."/>
            <person name="Gregory B.D."/>
            <person name="Nowacki M."/>
            <person name="Derisi J."/>
            <person name="Roy S.W."/>
            <person name="Marshall W.F."/>
            <person name="Sood P."/>
        </authorList>
    </citation>
    <scope>NUCLEOTIDE SEQUENCE [LARGE SCALE GENOMIC DNA]</scope>
    <source>
        <strain evidence="3">WM001</strain>
    </source>
</reference>
<dbReference type="SMART" id="SM00164">
    <property type="entry name" value="TBC"/>
    <property type="match status" value="1"/>
</dbReference>
<dbReference type="Gene3D" id="1.10.8.270">
    <property type="entry name" value="putative rabgap domain of human tbc1 domain family member 14 like domains"/>
    <property type="match status" value="1"/>
</dbReference>